<feature type="transmembrane region" description="Helical" evidence="1">
    <location>
        <begin position="256"/>
        <end position="283"/>
    </location>
</feature>
<evidence type="ECO:0000313" key="2">
    <source>
        <dbReference type="EMBL" id="RDE08653.1"/>
    </source>
</evidence>
<evidence type="ECO:0000256" key="1">
    <source>
        <dbReference type="SAM" id="Phobius"/>
    </source>
</evidence>
<evidence type="ECO:0000313" key="3">
    <source>
        <dbReference type="Proteomes" id="UP000253759"/>
    </source>
</evidence>
<feature type="transmembrane region" description="Helical" evidence="1">
    <location>
        <begin position="159"/>
        <end position="183"/>
    </location>
</feature>
<feature type="transmembrane region" description="Helical" evidence="1">
    <location>
        <begin position="61"/>
        <end position="81"/>
    </location>
</feature>
<feature type="transmembrane region" description="Helical" evidence="1">
    <location>
        <begin position="20"/>
        <end position="41"/>
    </location>
</feature>
<dbReference type="RefSeq" id="WP_114646067.1">
    <property type="nucleotide sequence ID" value="NZ_QQNH01000013.1"/>
</dbReference>
<gene>
    <name evidence="2" type="ORF">DVH29_10155</name>
</gene>
<keyword evidence="3" id="KW-1185">Reference proteome</keyword>
<protein>
    <submittedName>
        <fullName evidence="2">Uncharacterized protein</fullName>
    </submittedName>
</protein>
<dbReference type="AlphaFoldDB" id="A0A369W2R1"/>
<organism evidence="2 3">
    <name type="scientific">Pelagibacterium lacus</name>
    <dbReference type="NCBI Taxonomy" id="2282655"/>
    <lineage>
        <taxon>Bacteria</taxon>
        <taxon>Pseudomonadati</taxon>
        <taxon>Pseudomonadota</taxon>
        <taxon>Alphaproteobacteria</taxon>
        <taxon>Hyphomicrobiales</taxon>
        <taxon>Devosiaceae</taxon>
        <taxon>Pelagibacterium</taxon>
    </lineage>
</organism>
<proteinExistence type="predicted"/>
<reference evidence="3" key="1">
    <citation type="submission" date="2018-07" db="EMBL/GenBank/DDBJ databases">
        <authorList>
            <person name="Liu B.-T."/>
            <person name="Du Z."/>
        </authorList>
    </citation>
    <scope>NUCLEOTIDE SEQUENCE [LARGE SCALE GENOMIC DNA]</scope>
    <source>
        <strain evidence="3">XYN52</strain>
    </source>
</reference>
<keyword evidence="1" id="KW-0812">Transmembrane</keyword>
<sequence length="293" mass="32104">MQALTALIKREYLEHRGAFVYGPAILLALFLAGGLYSLIGVDIGGTLAHELPNALRFYETSIALAAAGWLIYLLIMLFFYYGDAFSADSRNNSMLFWKSMPQSDLKILASKVAASLTVFPAAILVALALTGILAYLPALSIGSVMPAFAPPDIGTTLSAWGNVMLAALVLFAIGLLWYLPFLAWVGFLSVMFKRWAIPLAFLIPAIIGVFERVIAENLLVAGQFWTFITKRFELHFEGLEMEAYWLTGEPWNGMDLIALMLAGTDWVSLAGGVAVAVVLVYAASEYRRRFVLT</sequence>
<comment type="caution">
    <text evidence="2">The sequence shown here is derived from an EMBL/GenBank/DDBJ whole genome shotgun (WGS) entry which is preliminary data.</text>
</comment>
<dbReference type="OrthoDB" id="118685at2"/>
<accession>A0A369W2R1</accession>
<feature type="transmembrane region" description="Helical" evidence="1">
    <location>
        <begin position="112"/>
        <end position="139"/>
    </location>
</feature>
<name>A0A369W2R1_9HYPH</name>
<dbReference type="Proteomes" id="UP000253759">
    <property type="component" value="Unassembled WGS sequence"/>
</dbReference>
<dbReference type="EMBL" id="QQNH01000013">
    <property type="protein sequence ID" value="RDE08653.1"/>
    <property type="molecule type" value="Genomic_DNA"/>
</dbReference>
<keyword evidence="1" id="KW-0472">Membrane</keyword>
<keyword evidence="1" id="KW-1133">Transmembrane helix</keyword>
<feature type="transmembrane region" description="Helical" evidence="1">
    <location>
        <begin position="195"/>
        <end position="215"/>
    </location>
</feature>